<keyword evidence="4" id="KW-0274">FAD</keyword>
<dbReference type="InterPro" id="IPR036188">
    <property type="entry name" value="FAD/NAD-bd_sf"/>
</dbReference>
<dbReference type="Gene3D" id="3.50.50.60">
    <property type="entry name" value="FAD/NAD(P)-binding domain"/>
    <property type="match status" value="1"/>
</dbReference>
<evidence type="ECO:0000256" key="5">
    <source>
        <dbReference type="ARBA" id="ARBA00023002"/>
    </source>
</evidence>
<dbReference type="KEGG" id="barh:WN72_11885"/>
<dbReference type="InterPro" id="IPR007867">
    <property type="entry name" value="GMC_OxRtase_C"/>
</dbReference>
<dbReference type="Pfam" id="PF05199">
    <property type="entry name" value="GMC_oxred_C"/>
    <property type="match status" value="1"/>
</dbReference>
<evidence type="ECO:0000256" key="1">
    <source>
        <dbReference type="ARBA" id="ARBA00001974"/>
    </source>
</evidence>
<evidence type="ECO:0000256" key="2">
    <source>
        <dbReference type="ARBA" id="ARBA00010790"/>
    </source>
</evidence>
<evidence type="ECO:0000313" key="8">
    <source>
        <dbReference type="Proteomes" id="UP000594015"/>
    </source>
</evidence>
<keyword evidence="3" id="KW-0285">Flavoprotein</keyword>
<feature type="domain" description="Glucose-methanol-choline oxidoreductase C-terminal" evidence="6">
    <location>
        <begin position="112"/>
        <end position="239"/>
    </location>
</feature>
<dbReference type="InterPro" id="IPR051473">
    <property type="entry name" value="P2Ox-like"/>
</dbReference>
<dbReference type="EMBL" id="CP030050">
    <property type="protein sequence ID" value="QOZ66934.1"/>
    <property type="molecule type" value="Genomic_DNA"/>
</dbReference>
<dbReference type="AlphaFoldDB" id="A0AAE7NQQ8"/>
<comment type="similarity">
    <text evidence="2">Belongs to the GMC oxidoreductase family.</text>
</comment>
<gene>
    <name evidence="7" type="ORF">WN72_11885</name>
</gene>
<name>A0AAE7NQQ8_9BRAD</name>
<sequence>MGAVEHGAMAGRRHCRCEASTSAALAGVLVVWRERSRASHLAGSRSAPIQRKYTRKHCCGTSEKPHAGSFKSVRADANALLSRWHAEPRPPGFLIRNQNSQYRLAYHAEHLPNQASRVTLTGEVDRLGMNRIAIDLRFTEADAASLERLHQRMSEWLKRGSLARLVLRCNPSDQQKTALRQAKDGTHQLGMTRMASSANDGVADRNLRAFGIANLYLCSTSVLPTSSQANPTLIVVALALRLSHHIARLFKWGGVSPTEVRTP</sequence>
<keyword evidence="5" id="KW-0560">Oxidoreductase</keyword>
<accession>A0AAE7NQQ8</accession>
<evidence type="ECO:0000256" key="3">
    <source>
        <dbReference type="ARBA" id="ARBA00022630"/>
    </source>
</evidence>
<comment type="cofactor">
    <cofactor evidence="1">
        <name>FAD</name>
        <dbReference type="ChEBI" id="CHEBI:57692"/>
    </cofactor>
</comment>
<dbReference type="GO" id="GO:0016614">
    <property type="term" value="F:oxidoreductase activity, acting on CH-OH group of donors"/>
    <property type="evidence" value="ECO:0007669"/>
    <property type="project" value="InterPro"/>
</dbReference>
<dbReference type="PANTHER" id="PTHR42784:SF1">
    <property type="entry name" value="PYRANOSE 2-OXIDASE"/>
    <property type="match status" value="1"/>
</dbReference>
<dbReference type="PANTHER" id="PTHR42784">
    <property type="entry name" value="PYRANOSE 2-OXIDASE"/>
    <property type="match status" value="1"/>
</dbReference>
<organism evidence="7 8">
    <name type="scientific">Bradyrhizobium arachidis</name>
    <dbReference type="NCBI Taxonomy" id="858423"/>
    <lineage>
        <taxon>Bacteria</taxon>
        <taxon>Pseudomonadati</taxon>
        <taxon>Pseudomonadota</taxon>
        <taxon>Alphaproteobacteria</taxon>
        <taxon>Hyphomicrobiales</taxon>
        <taxon>Nitrobacteraceae</taxon>
        <taxon>Bradyrhizobium</taxon>
    </lineage>
</organism>
<evidence type="ECO:0000256" key="4">
    <source>
        <dbReference type="ARBA" id="ARBA00022827"/>
    </source>
</evidence>
<proteinExistence type="inferred from homology"/>
<reference evidence="7 8" key="1">
    <citation type="submission" date="2018-06" db="EMBL/GenBank/DDBJ databases">
        <title>Comparative genomics of Bradyrhizobium nodulating Arachidis hypogaea.</title>
        <authorList>
            <person name="Li Y."/>
        </authorList>
    </citation>
    <scope>NUCLEOTIDE SEQUENCE [LARGE SCALE GENOMIC DNA]</scope>
    <source>
        <strain evidence="7 8">CCBAU 051107</strain>
    </source>
</reference>
<evidence type="ECO:0000259" key="6">
    <source>
        <dbReference type="Pfam" id="PF05199"/>
    </source>
</evidence>
<protein>
    <recommendedName>
        <fullName evidence="6">Glucose-methanol-choline oxidoreductase C-terminal domain-containing protein</fullName>
    </recommendedName>
</protein>
<evidence type="ECO:0000313" key="7">
    <source>
        <dbReference type="EMBL" id="QOZ66934.1"/>
    </source>
</evidence>
<dbReference type="Proteomes" id="UP000594015">
    <property type="component" value="Chromosome"/>
</dbReference>
<dbReference type="SUPFAM" id="SSF51905">
    <property type="entry name" value="FAD/NAD(P)-binding domain"/>
    <property type="match status" value="1"/>
</dbReference>